<feature type="domain" description="CAAX prenyl protease 2/Lysostaphin resistance protein A-like" evidence="2">
    <location>
        <begin position="98"/>
        <end position="189"/>
    </location>
</feature>
<evidence type="ECO:0000256" key="1">
    <source>
        <dbReference type="SAM" id="Phobius"/>
    </source>
</evidence>
<proteinExistence type="predicted"/>
<sequence length="267" mass="27360">MRSFLQLAAVFAVSFLGSLVAGGNPWLTLLAGTATAVLALVVYVRIGRRPSPDLPREGAAVAFGRGAVLGAALFTAVIAVIALLGGYRVEGWGSLSGAAALLGLMLAAAVTEELIFRGVLFRVVEARTGTWTALALTGALFGLMHLLNPHASLWGAVAIAIEAGGMLGAAYAATRTLWLPIGLHWAWNFAEAGVFGTDVSGNDTAQGLLDGALSGPVLLSGGTFGPEASLASVVGGVMATVAFMALARRRGRVLPRRSRRPAATLSR</sequence>
<dbReference type="Proteomes" id="UP001501470">
    <property type="component" value="Unassembled WGS sequence"/>
</dbReference>
<gene>
    <name evidence="3" type="ORF">GCM10009827_010900</name>
</gene>
<feature type="transmembrane region" description="Helical" evidence="1">
    <location>
        <begin position="228"/>
        <end position="247"/>
    </location>
</feature>
<dbReference type="PANTHER" id="PTHR39430:SF1">
    <property type="entry name" value="PROTEASE"/>
    <property type="match status" value="1"/>
</dbReference>
<reference evidence="3 4" key="1">
    <citation type="journal article" date="2019" name="Int. J. Syst. Evol. Microbiol.">
        <title>The Global Catalogue of Microorganisms (GCM) 10K type strain sequencing project: providing services to taxonomists for standard genome sequencing and annotation.</title>
        <authorList>
            <consortium name="The Broad Institute Genomics Platform"/>
            <consortium name="The Broad Institute Genome Sequencing Center for Infectious Disease"/>
            <person name="Wu L."/>
            <person name="Ma J."/>
        </authorList>
    </citation>
    <scope>NUCLEOTIDE SEQUENCE [LARGE SCALE GENOMIC DNA]</scope>
    <source>
        <strain evidence="3 4">JCM 15933</strain>
    </source>
</reference>
<dbReference type="EMBL" id="BAAAQD010000001">
    <property type="protein sequence ID" value="GAA1501438.1"/>
    <property type="molecule type" value="Genomic_DNA"/>
</dbReference>
<feature type="transmembrane region" description="Helical" evidence="1">
    <location>
        <begin position="128"/>
        <end position="147"/>
    </location>
</feature>
<keyword evidence="1" id="KW-0812">Transmembrane</keyword>
<feature type="transmembrane region" description="Helical" evidence="1">
    <location>
        <begin position="26"/>
        <end position="46"/>
    </location>
</feature>
<keyword evidence="1" id="KW-1133">Transmembrane helix</keyword>
<protein>
    <submittedName>
        <fullName evidence="3">Type II CAAX endopeptidase family protein</fullName>
    </submittedName>
</protein>
<evidence type="ECO:0000313" key="3">
    <source>
        <dbReference type="EMBL" id="GAA1501438.1"/>
    </source>
</evidence>
<keyword evidence="1" id="KW-0472">Membrane</keyword>
<dbReference type="PANTHER" id="PTHR39430">
    <property type="entry name" value="MEMBRANE-ASSOCIATED PROTEASE-RELATED"/>
    <property type="match status" value="1"/>
</dbReference>
<accession>A0ABN1ZNC3</accession>
<keyword evidence="4" id="KW-1185">Reference proteome</keyword>
<feature type="transmembrane region" description="Helical" evidence="1">
    <location>
        <begin position="95"/>
        <end position="116"/>
    </location>
</feature>
<name>A0ABN1ZNC3_9ACTN</name>
<dbReference type="RefSeq" id="WP_344500085.1">
    <property type="nucleotide sequence ID" value="NZ_BAAAQD010000001.1"/>
</dbReference>
<dbReference type="Pfam" id="PF02517">
    <property type="entry name" value="Rce1-like"/>
    <property type="match status" value="1"/>
</dbReference>
<evidence type="ECO:0000313" key="4">
    <source>
        <dbReference type="Proteomes" id="UP001501470"/>
    </source>
</evidence>
<evidence type="ECO:0000259" key="2">
    <source>
        <dbReference type="Pfam" id="PF02517"/>
    </source>
</evidence>
<dbReference type="InterPro" id="IPR003675">
    <property type="entry name" value="Rce1/LyrA-like_dom"/>
</dbReference>
<organism evidence="3 4">
    <name type="scientific">Dactylosporangium maewongense</name>
    <dbReference type="NCBI Taxonomy" id="634393"/>
    <lineage>
        <taxon>Bacteria</taxon>
        <taxon>Bacillati</taxon>
        <taxon>Actinomycetota</taxon>
        <taxon>Actinomycetes</taxon>
        <taxon>Micromonosporales</taxon>
        <taxon>Micromonosporaceae</taxon>
        <taxon>Dactylosporangium</taxon>
    </lineage>
</organism>
<feature type="transmembrane region" description="Helical" evidence="1">
    <location>
        <begin position="67"/>
        <end position="89"/>
    </location>
</feature>
<comment type="caution">
    <text evidence="3">The sequence shown here is derived from an EMBL/GenBank/DDBJ whole genome shotgun (WGS) entry which is preliminary data.</text>
</comment>